<proteinExistence type="predicted"/>
<organism evidence="2 3">
    <name type="scientific">Geodermatophilus obscurus</name>
    <dbReference type="NCBI Taxonomy" id="1861"/>
    <lineage>
        <taxon>Bacteria</taxon>
        <taxon>Bacillati</taxon>
        <taxon>Actinomycetota</taxon>
        <taxon>Actinomycetes</taxon>
        <taxon>Geodermatophilales</taxon>
        <taxon>Geodermatophilaceae</taxon>
        <taxon>Geodermatophilus</taxon>
    </lineage>
</organism>
<gene>
    <name evidence="2" type="ORF">SAMN05660359_03381</name>
</gene>
<evidence type="ECO:0000313" key="3">
    <source>
        <dbReference type="Proteomes" id="UP000183642"/>
    </source>
</evidence>
<feature type="compositionally biased region" description="Gly residues" evidence="1">
    <location>
        <begin position="17"/>
        <end position="27"/>
    </location>
</feature>
<sequence length="116" mass="11751">MPRQPIARQRGQASRLGDGGAGVGQDGVGTAVLTSADPSCSMSRTRPHFGTVKFRWSLDAPLPRRDGPERTGTVELCGGSSGTSGVIAPDTDGDTLTVAGSGVDPDGPDTIAFLIG</sequence>
<dbReference type="AlphaFoldDB" id="A0A1I5H3F5"/>
<accession>A0A1I5H3F5</accession>
<dbReference type="EMBL" id="FOWE01000008">
    <property type="protein sequence ID" value="SFO42683.1"/>
    <property type="molecule type" value="Genomic_DNA"/>
</dbReference>
<feature type="region of interest" description="Disordered" evidence="1">
    <location>
        <begin position="60"/>
        <end position="92"/>
    </location>
</feature>
<reference evidence="3" key="1">
    <citation type="submission" date="2016-10" db="EMBL/GenBank/DDBJ databases">
        <authorList>
            <person name="Varghese N."/>
            <person name="Submissions S."/>
        </authorList>
    </citation>
    <scope>NUCLEOTIDE SEQUENCE [LARGE SCALE GENOMIC DNA]</scope>
    <source>
        <strain evidence="3">DSM 43161</strain>
    </source>
</reference>
<name>A0A1I5H3F5_9ACTN</name>
<evidence type="ECO:0000256" key="1">
    <source>
        <dbReference type="SAM" id="MobiDB-lite"/>
    </source>
</evidence>
<feature type="region of interest" description="Disordered" evidence="1">
    <location>
        <begin position="1"/>
        <end position="30"/>
    </location>
</feature>
<protein>
    <submittedName>
        <fullName evidence="2">Uncharacterized protein</fullName>
    </submittedName>
</protein>
<keyword evidence="3" id="KW-1185">Reference proteome</keyword>
<dbReference type="Proteomes" id="UP000183642">
    <property type="component" value="Unassembled WGS sequence"/>
</dbReference>
<evidence type="ECO:0000313" key="2">
    <source>
        <dbReference type="EMBL" id="SFO42683.1"/>
    </source>
</evidence>